<name>A0ABM6JNB0_9GAMM</name>
<organism evidence="1 2">
    <name type="scientific">Shewanella japonica</name>
    <dbReference type="NCBI Taxonomy" id="93973"/>
    <lineage>
        <taxon>Bacteria</taxon>
        <taxon>Pseudomonadati</taxon>
        <taxon>Pseudomonadota</taxon>
        <taxon>Gammaproteobacteria</taxon>
        <taxon>Alteromonadales</taxon>
        <taxon>Shewanellaceae</taxon>
        <taxon>Shewanella</taxon>
    </lineage>
</organism>
<proteinExistence type="predicted"/>
<evidence type="ECO:0000313" key="2">
    <source>
        <dbReference type="Proteomes" id="UP000191820"/>
    </source>
</evidence>
<sequence>MSKPDSVGELITYIADNIQMESWKGYFLNLSDVYESEYDDKTMEEKYKFMKGLESLNGGMGSLNDAQHPLHVNDAIHKFYKQINMELISIWAALGNETNDLSSIKPYKVGSLVKFVPGKIRYINRDGSTKIVPDKKWVQNQQWKIEYIANPDISNMLQYSLVQGSKHALVRHDALKPVKFNLFAKLVKFFT</sequence>
<gene>
    <name evidence="1" type="ORF">SJ2017_2496</name>
</gene>
<dbReference type="RefSeq" id="WP_080915998.1">
    <property type="nucleotide sequence ID" value="NZ_CP020472.1"/>
</dbReference>
<protein>
    <submittedName>
        <fullName evidence="1">Uncharacterized protein</fullName>
    </submittedName>
</protein>
<dbReference type="EMBL" id="CP020472">
    <property type="protein sequence ID" value="ARD22786.1"/>
    <property type="molecule type" value="Genomic_DNA"/>
</dbReference>
<dbReference type="Proteomes" id="UP000191820">
    <property type="component" value="Chromosome"/>
</dbReference>
<keyword evidence="2" id="KW-1185">Reference proteome</keyword>
<evidence type="ECO:0000313" key="1">
    <source>
        <dbReference type="EMBL" id="ARD22786.1"/>
    </source>
</evidence>
<reference evidence="1 2" key="1">
    <citation type="submission" date="2017-03" db="EMBL/GenBank/DDBJ databases">
        <title>Genome sequencing of Shewanella japonica KCTC 22435.</title>
        <authorList>
            <person name="Kim K.M."/>
        </authorList>
    </citation>
    <scope>NUCLEOTIDE SEQUENCE [LARGE SCALE GENOMIC DNA]</scope>
    <source>
        <strain evidence="1 2">KCTC 22435</strain>
    </source>
</reference>
<accession>A0ABM6JNB0</accession>